<dbReference type="EMBL" id="JACBYW010000001">
    <property type="protein sequence ID" value="NYH77145.1"/>
    <property type="molecule type" value="Genomic_DNA"/>
</dbReference>
<dbReference type="PROSITE" id="PS51257">
    <property type="entry name" value="PROKAR_LIPOPROTEIN"/>
    <property type="match status" value="1"/>
</dbReference>
<evidence type="ECO:0000313" key="3">
    <source>
        <dbReference type="EMBL" id="NYH77145.1"/>
    </source>
</evidence>
<feature type="region of interest" description="Disordered" evidence="1">
    <location>
        <begin position="203"/>
        <end position="224"/>
    </location>
</feature>
<dbReference type="Gene3D" id="3.30.70.270">
    <property type="match status" value="1"/>
</dbReference>
<sequence>MTSRSSRSAATLGTATVAAAAGWAVTACRLRSRTRQLARAHRDPVTGLLTRTGFEAAAARTLTKANAVGLLDLDGFKPINDTHGHHTGDRVLRTVARRLEAELGTAAVTGRLGGDELAFVTRLSDLDQLDRLLSALTAPITVPDLGRPLRVGVSLGITTVTIPAPTLNEALAGADLAMYEAKTHRSGWRVHSPQRTPEFHKVLLRPPPREGEPVGATSTDTARR</sequence>
<proteinExistence type="predicted"/>
<dbReference type="SUPFAM" id="SSF55073">
    <property type="entry name" value="Nucleotide cyclase"/>
    <property type="match status" value="1"/>
</dbReference>
<keyword evidence="4" id="KW-1185">Reference proteome</keyword>
<evidence type="ECO:0000259" key="2">
    <source>
        <dbReference type="PROSITE" id="PS50887"/>
    </source>
</evidence>
<feature type="compositionally biased region" description="Basic and acidic residues" evidence="1">
    <location>
        <begin position="203"/>
        <end position="212"/>
    </location>
</feature>
<accession>A0A852YW82</accession>
<dbReference type="PANTHER" id="PTHR46663">
    <property type="entry name" value="DIGUANYLATE CYCLASE DGCT-RELATED"/>
    <property type="match status" value="1"/>
</dbReference>
<evidence type="ECO:0000313" key="4">
    <source>
        <dbReference type="Proteomes" id="UP000548304"/>
    </source>
</evidence>
<evidence type="ECO:0000256" key="1">
    <source>
        <dbReference type="SAM" id="MobiDB-lite"/>
    </source>
</evidence>
<gene>
    <name evidence="3" type="ORF">FHR84_000459</name>
</gene>
<dbReference type="AlphaFoldDB" id="A0A852YW82"/>
<dbReference type="SMART" id="SM00267">
    <property type="entry name" value="GGDEF"/>
    <property type="match status" value="1"/>
</dbReference>
<dbReference type="InterPro" id="IPR029787">
    <property type="entry name" value="Nucleotide_cyclase"/>
</dbReference>
<dbReference type="Pfam" id="PF00990">
    <property type="entry name" value="GGDEF"/>
    <property type="match status" value="1"/>
</dbReference>
<reference evidence="3 4" key="1">
    <citation type="submission" date="2020-07" db="EMBL/GenBank/DDBJ databases">
        <title>Genomic Encyclopedia of Type Strains, Phase III (KMG-III): the genomes of soil and plant-associated and newly described type strains.</title>
        <authorList>
            <person name="Whitman W."/>
        </authorList>
    </citation>
    <scope>NUCLEOTIDE SEQUENCE [LARGE SCALE GENOMIC DNA]</scope>
    <source>
        <strain evidence="3 4">CECT 8576</strain>
    </source>
</reference>
<dbReference type="RefSeq" id="WP_179533738.1">
    <property type="nucleotide sequence ID" value="NZ_JACBYW010000001.1"/>
</dbReference>
<organism evidence="3 4">
    <name type="scientific">Actinopolyspora biskrensis</name>
    <dbReference type="NCBI Taxonomy" id="1470178"/>
    <lineage>
        <taxon>Bacteria</taxon>
        <taxon>Bacillati</taxon>
        <taxon>Actinomycetota</taxon>
        <taxon>Actinomycetes</taxon>
        <taxon>Actinopolysporales</taxon>
        <taxon>Actinopolysporaceae</taxon>
        <taxon>Actinopolyspora</taxon>
    </lineage>
</organism>
<dbReference type="PANTHER" id="PTHR46663:SF2">
    <property type="entry name" value="GGDEF DOMAIN-CONTAINING PROTEIN"/>
    <property type="match status" value="1"/>
</dbReference>
<dbReference type="InterPro" id="IPR052163">
    <property type="entry name" value="DGC-Regulatory_Protein"/>
</dbReference>
<comment type="caution">
    <text evidence="3">The sequence shown here is derived from an EMBL/GenBank/DDBJ whole genome shotgun (WGS) entry which is preliminary data.</text>
</comment>
<dbReference type="Proteomes" id="UP000548304">
    <property type="component" value="Unassembled WGS sequence"/>
</dbReference>
<dbReference type="InterPro" id="IPR043128">
    <property type="entry name" value="Rev_trsase/Diguanyl_cyclase"/>
</dbReference>
<dbReference type="InterPro" id="IPR000160">
    <property type="entry name" value="GGDEF_dom"/>
</dbReference>
<dbReference type="NCBIfam" id="TIGR00254">
    <property type="entry name" value="GGDEF"/>
    <property type="match status" value="1"/>
</dbReference>
<protein>
    <submittedName>
        <fullName evidence="3">Diguanylate cyclase (GGDEF)-like protein</fullName>
    </submittedName>
</protein>
<dbReference type="CDD" id="cd01949">
    <property type="entry name" value="GGDEF"/>
    <property type="match status" value="1"/>
</dbReference>
<dbReference type="PROSITE" id="PS50887">
    <property type="entry name" value="GGDEF"/>
    <property type="match status" value="1"/>
</dbReference>
<name>A0A852YW82_9ACTN</name>
<feature type="domain" description="GGDEF" evidence="2">
    <location>
        <begin position="64"/>
        <end position="193"/>
    </location>
</feature>